<sequence>MINSAVSSSSENNSQSNQPKLRSQVKFHPGQNSVMYFFDSKTIDPEVDDVFWIVKWINKKLFAGDKCNYLIRRIEERKSRGLVNPKVLVVDRGDSSSFHKTGCPERISALIGRQNHYLAVRNLVQNRNYGCLSMTQPTCFDDNKPFRDLYGEPWDYSQLPFAKHIRNGCIAKVDFPVRESLQSRIQDRLDQLKASTLSDIQTKDVGHFWKIERNDKYGQLRNRVTEAIQDLIENSDITGTAGLVSNRGKVGRISVADKYVDGLIGHKIIVVAQRDHWEGHLRLMEALISGALVMTDPVMHLPAGYTNGVNIVVYDSLADLKEKIKYYLSPEGSVLRKKIAQQGKQLALEHHKPEDMYRRLIFGHWPRNWSSPVINLI</sequence>
<proteinExistence type="predicted"/>
<protein>
    <recommendedName>
        <fullName evidence="2">Spore protein YkvP/CgeB glycosyl transferase-like domain-containing protein</fullName>
    </recommendedName>
</protein>
<evidence type="ECO:0000256" key="1">
    <source>
        <dbReference type="SAM" id="MobiDB-lite"/>
    </source>
</evidence>
<comment type="caution">
    <text evidence="3">The sequence shown here is derived from an EMBL/GenBank/DDBJ whole genome shotgun (WGS) entry which is preliminary data.</text>
</comment>
<keyword evidence="4" id="KW-1185">Reference proteome</keyword>
<feature type="region of interest" description="Disordered" evidence="1">
    <location>
        <begin position="1"/>
        <end position="24"/>
    </location>
</feature>
<feature type="compositionally biased region" description="Low complexity" evidence="1">
    <location>
        <begin position="1"/>
        <end position="17"/>
    </location>
</feature>
<dbReference type="Pfam" id="PF13524">
    <property type="entry name" value="Glyco_trans_1_2"/>
    <property type="match status" value="1"/>
</dbReference>
<dbReference type="AlphaFoldDB" id="A0AAD2CLB4"/>
<dbReference type="Proteomes" id="UP001295423">
    <property type="component" value="Unassembled WGS sequence"/>
</dbReference>
<evidence type="ECO:0000259" key="2">
    <source>
        <dbReference type="Pfam" id="PF13524"/>
    </source>
</evidence>
<organism evidence="3 4">
    <name type="scientific">Cylindrotheca closterium</name>
    <dbReference type="NCBI Taxonomy" id="2856"/>
    <lineage>
        <taxon>Eukaryota</taxon>
        <taxon>Sar</taxon>
        <taxon>Stramenopiles</taxon>
        <taxon>Ochrophyta</taxon>
        <taxon>Bacillariophyta</taxon>
        <taxon>Bacillariophyceae</taxon>
        <taxon>Bacillariophycidae</taxon>
        <taxon>Bacillariales</taxon>
        <taxon>Bacillariaceae</taxon>
        <taxon>Cylindrotheca</taxon>
    </lineage>
</organism>
<accession>A0AAD2CLB4</accession>
<evidence type="ECO:0000313" key="4">
    <source>
        <dbReference type="Proteomes" id="UP001295423"/>
    </source>
</evidence>
<gene>
    <name evidence="3" type="ORF">CYCCA115_LOCUS4879</name>
</gene>
<dbReference type="EMBL" id="CAKOGP040000502">
    <property type="protein sequence ID" value="CAJ1935725.1"/>
    <property type="molecule type" value="Genomic_DNA"/>
</dbReference>
<evidence type="ECO:0000313" key="3">
    <source>
        <dbReference type="EMBL" id="CAJ1935725.1"/>
    </source>
</evidence>
<dbReference type="InterPro" id="IPR055259">
    <property type="entry name" value="YkvP/CgeB_Glyco_trans-like"/>
</dbReference>
<name>A0AAD2CLB4_9STRA</name>
<feature type="domain" description="Spore protein YkvP/CgeB glycosyl transferase-like" evidence="2">
    <location>
        <begin position="259"/>
        <end position="360"/>
    </location>
</feature>
<reference evidence="3" key="1">
    <citation type="submission" date="2023-08" db="EMBL/GenBank/DDBJ databases">
        <authorList>
            <person name="Audoor S."/>
            <person name="Bilcke G."/>
        </authorList>
    </citation>
    <scope>NUCLEOTIDE SEQUENCE</scope>
</reference>